<evidence type="ECO:0000256" key="1">
    <source>
        <dbReference type="ARBA" id="ARBA00022603"/>
    </source>
</evidence>
<evidence type="ECO:0000256" key="2">
    <source>
        <dbReference type="ARBA" id="ARBA00022679"/>
    </source>
</evidence>
<sequence length="295" mass="30141">MGPMDERRVDEVASRLRAAGCVFAEDEAALLLDAATVAAGEEMERARLDEPALERMVAERVAGRPLEAILGWAEFAGLRVLVDDGVFVPRRRTEVLARAAARGLRDGGVIVDLCCGTGAVGAALAESARRDGLAVTLVASDLDPAAVANARRNLESLGATVVEGDLFGALPAELRGGIDVLAVNAPYVPTAGISTMPPEARDHEPLLALDGGSDGLDVHRRVAAGVAEWLAPGGLVAIETSESQAEGTAALLAAAGLEVSVVHDDDLDGTAVLGRRVGSVAAATAGPTPRGTGPR</sequence>
<feature type="domain" description="Methyltransferase" evidence="4">
    <location>
        <begin position="110"/>
        <end position="172"/>
    </location>
</feature>
<dbReference type="PANTHER" id="PTHR18895:SF74">
    <property type="entry name" value="MTRF1L RELEASE FACTOR GLUTAMINE METHYLTRANSFERASE"/>
    <property type="match status" value="1"/>
</dbReference>
<keyword evidence="1" id="KW-0489">Methyltransferase</keyword>
<keyword evidence="6" id="KW-1185">Reference proteome</keyword>
<dbReference type="InterPro" id="IPR050320">
    <property type="entry name" value="N5-glutamine_MTase"/>
</dbReference>
<keyword evidence="2" id="KW-0808">Transferase</keyword>
<gene>
    <name evidence="5" type="ORF">B5808_13580</name>
</gene>
<dbReference type="InterPro" id="IPR029063">
    <property type="entry name" value="SAM-dependent_MTases_sf"/>
</dbReference>
<organism evidence="5 6">
    <name type="scientific">Cnuibacter physcomitrellae</name>
    <dbReference type="NCBI Taxonomy" id="1619308"/>
    <lineage>
        <taxon>Bacteria</taxon>
        <taxon>Bacillati</taxon>
        <taxon>Actinomycetota</taxon>
        <taxon>Actinomycetes</taxon>
        <taxon>Micrococcales</taxon>
        <taxon>Microbacteriaceae</taxon>
        <taxon>Cnuibacter</taxon>
    </lineage>
</organism>
<dbReference type="CDD" id="cd02440">
    <property type="entry name" value="AdoMet_MTases"/>
    <property type="match status" value="1"/>
</dbReference>
<proteinExistence type="predicted"/>
<dbReference type="KEGG" id="cphy:B5808_13580"/>
<dbReference type="Proteomes" id="UP000192775">
    <property type="component" value="Chromosome"/>
</dbReference>
<protein>
    <recommendedName>
        <fullName evidence="4">Methyltransferase domain-containing protein</fullName>
    </recommendedName>
</protein>
<dbReference type="GO" id="GO:0008276">
    <property type="term" value="F:protein methyltransferase activity"/>
    <property type="evidence" value="ECO:0007669"/>
    <property type="project" value="InterPro"/>
</dbReference>
<evidence type="ECO:0000313" key="6">
    <source>
        <dbReference type="Proteomes" id="UP000192775"/>
    </source>
</evidence>
<accession>A0A1X9LLZ8</accession>
<dbReference type="NCBIfam" id="TIGR00536">
    <property type="entry name" value="hemK_fam"/>
    <property type="match status" value="1"/>
</dbReference>
<evidence type="ECO:0000313" key="5">
    <source>
        <dbReference type="EMBL" id="ARJ06137.1"/>
    </source>
</evidence>
<dbReference type="GO" id="GO:0032259">
    <property type="term" value="P:methylation"/>
    <property type="evidence" value="ECO:0007669"/>
    <property type="project" value="UniProtKB-KW"/>
</dbReference>
<reference evidence="5 6" key="1">
    <citation type="submission" date="2017-04" db="EMBL/GenBank/DDBJ databases">
        <authorList>
            <person name="Afonso C.L."/>
            <person name="Miller P.J."/>
            <person name="Scott M.A."/>
            <person name="Spackman E."/>
            <person name="Goraichik I."/>
            <person name="Dimitrov K.M."/>
            <person name="Suarez D.L."/>
            <person name="Swayne D.E."/>
        </authorList>
    </citation>
    <scope>NUCLEOTIDE SEQUENCE [LARGE SCALE GENOMIC DNA]</scope>
    <source>
        <strain evidence="6">XA(T)</strain>
    </source>
</reference>
<dbReference type="EMBL" id="CP020715">
    <property type="protein sequence ID" value="ARJ06137.1"/>
    <property type="molecule type" value="Genomic_DNA"/>
</dbReference>
<dbReference type="PANTHER" id="PTHR18895">
    <property type="entry name" value="HEMK METHYLTRANSFERASE"/>
    <property type="match status" value="1"/>
</dbReference>
<dbReference type="Pfam" id="PF13649">
    <property type="entry name" value="Methyltransf_25"/>
    <property type="match status" value="1"/>
</dbReference>
<evidence type="ECO:0000256" key="3">
    <source>
        <dbReference type="ARBA" id="ARBA00022691"/>
    </source>
</evidence>
<dbReference type="Gene3D" id="3.40.50.150">
    <property type="entry name" value="Vaccinia Virus protein VP39"/>
    <property type="match status" value="1"/>
</dbReference>
<evidence type="ECO:0000259" key="4">
    <source>
        <dbReference type="Pfam" id="PF13649"/>
    </source>
</evidence>
<dbReference type="STRING" id="1619308.B5808_13580"/>
<dbReference type="AlphaFoldDB" id="A0A1X9LLZ8"/>
<name>A0A1X9LLZ8_9MICO</name>
<dbReference type="InterPro" id="IPR041698">
    <property type="entry name" value="Methyltransf_25"/>
</dbReference>
<dbReference type="NCBIfam" id="TIGR03704">
    <property type="entry name" value="PrmC_rel_meth"/>
    <property type="match status" value="1"/>
</dbReference>
<dbReference type="InterPro" id="IPR022446">
    <property type="entry name" value="MeTrfrase_put"/>
</dbReference>
<dbReference type="SUPFAM" id="SSF53335">
    <property type="entry name" value="S-adenosyl-L-methionine-dependent methyltransferases"/>
    <property type="match status" value="1"/>
</dbReference>
<dbReference type="InterPro" id="IPR004556">
    <property type="entry name" value="HemK-like"/>
</dbReference>
<keyword evidence="3" id="KW-0949">S-adenosyl-L-methionine</keyword>